<sequence>MTPVRTSPHEMEPCKPYSGARTCLPPPEHPDQGLARSGTATREEERAVTLRHPRYPDDSNILLVLPALDPIPRPGRVFTEDDPLSFGLHHDTARVACAIIANCRWDGYLSESKEDGAPLVTTDPDHILPGSTYYFHVPSDTDDGEQGTPYPIVPSFSHFRFPHNNLPPTWTASRLSFPASHPKPPRKFSFENTVLTRDGSCRLTASTIGTEIAHFIPRTEDPWFAANQMFQYSSRPEAVITNKTNNPRNAMLMGAQLHSVYDQRQFVMVPKWGAWLIHVLSGWHGEELAAVYHNVPPQPLSGLAVEYVFTRFAWTVLAQTSFLEAGVSRRIVVRGNDGLPTAREVSGPDCRTMFTPSSARSKSRSQSPKKRVRDDTVEDGEDNYDDLRDFDDPVWDTRGRPSKRTAYGSATTSVASSFECWRDESTDCEAENGTRGAEIRCSL</sequence>
<dbReference type="Pfam" id="PF13391">
    <property type="entry name" value="HNH_2"/>
    <property type="match status" value="1"/>
</dbReference>
<dbReference type="InParanoid" id="G3J4Z5"/>
<reference evidence="3 4" key="1">
    <citation type="journal article" date="2011" name="Genome Biol.">
        <title>Genome sequence of the insect pathogenic fungus Cordyceps militaris, a valued traditional Chinese medicine.</title>
        <authorList>
            <person name="Zheng P."/>
            <person name="Xia Y."/>
            <person name="Xiao G."/>
            <person name="Xiong C."/>
            <person name="Hu X."/>
            <person name="Zhang S."/>
            <person name="Zheng H."/>
            <person name="Huang Y."/>
            <person name="Zhou Y."/>
            <person name="Wang S."/>
            <person name="Zhao G.P."/>
            <person name="Liu X."/>
            <person name="St Leger R.J."/>
            <person name="Wang C."/>
        </authorList>
    </citation>
    <scope>NUCLEOTIDE SEQUENCE [LARGE SCALE GENOMIC DNA]</scope>
    <source>
        <strain evidence="3 4">CM01</strain>
    </source>
</reference>
<feature type="compositionally biased region" description="Basic residues" evidence="1">
    <location>
        <begin position="361"/>
        <end position="371"/>
    </location>
</feature>
<accession>G3J4Z5</accession>
<dbReference type="RefSeq" id="XP_006666635.1">
    <property type="nucleotide sequence ID" value="XM_006666572.1"/>
</dbReference>
<evidence type="ECO:0000313" key="4">
    <source>
        <dbReference type="Proteomes" id="UP000001610"/>
    </source>
</evidence>
<dbReference type="AlphaFoldDB" id="G3J4Z5"/>
<evidence type="ECO:0000256" key="1">
    <source>
        <dbReference type="SAM" id="MobiDB-lite"/>
    </source>
</evidence>
<feature type="region of interest" description="Disordered" evidence="1">
    <location>
        <begin position="338"/>
        <end position="410"/>
    </location>
</feature>
<dbReference type="Proteomes" id="UP000001610">
    <property type="component" value="Unassembled WGS sequence"/>
</dbReference>
<evidence type="ECO:0000313" key="3">
    <source>
        <dbReference type="EMBL" id="EGX96758.1"/>
    </source>
</evidence>
<proteinExistence type="predicted"/>
<feature type="region of interest" description="Disordered" evidence="1">
    <location>
        <begin position="1"/>
        <end position="47"/>
    </location>
</feature>
<dbReference type="OMA" id="NPRNAML"/>
<gene>
    <name evidence="3" type="ORF">CCM_01416</name>
</gene>
<dbReference type="KEGG" id="cmt:CCM_01416"/>
<dbReference type="EMBL" id="JH126399">
    <property type="protein sequence ID" value="EGX96758.1"/>
    <property type="molecule type" value="Genomic_DNA"/>
</dbReference>
<feature type="domain" description="HNH nuclease" evidence="2">
    <location>
        <begin position="201"/>
        <end position="267"/>
    </location>
</feature>
<keyword evidence="4" id="KW-1185">Reference proteome</keyword>
<protein>
    <recommendedName>
        <fullName evidence="2">HNH nuclease domain-containing protein</fullName>
    </recommendedName>
</protein>
<evidence type="ECO:0000259" key="2">
    <source>
        <dbReference type="Pfam" id="PF13391"/>
    </source>
</evidence>
<dbReference type="eggNOG" id="ENOG502S5NF">
    <property type="taxonomic scope" value="Eukaryota"/>
</dbReference>
<dbReference type="VEuPathDB" id="FungiDB:CCM_01416"/>
<dbReference type="OrthoDB" id="4867969at2759"/>
<dbReference type="InterPro" id="IPR003615">
    <property type="entry name" value="HNH_nuc"/>
</dbReference>
<name>G3J4Z5_CORMM</name>
<dbReference type="HOGENOM" id="CLU_030288_4_1_1"/>
<dbReference type="GeneID" id="18163447"/>
<feature type="compositionally biased region" description="Basic and acidic residues" evidence="1">
    <location>
        <begin position="385"/>
        <end position="399"/>
    </location>
</feature>
<organism evidence="3 4">
    <name type="scientific">Cordyceps militaris (strain CM01)</name>
    <name type="common">Caterpillar fungus</name>
    <dbReference type="NCBI Taxonomy" id="983644"/>
    <lineage>
        <taxon>Eukaryota</taxon>
        <taxon>Fungi</taxon>
        <taxon>Dikarya</taxon>
        <taxon>Ascomycota</taxon>
        <taxon>Pezizomycotina</taxon>
        <taxon>Sordariomycetes</taxon>
        <taxon>Hypocreomycetidae</taxon>
        <taxon>Hypocreales</taxon>
        <taxon>Cordycipitaceae</taxon>
        <taxon>Cordyceps</taxon>
    </lineage>
</organism>